<feature type="transmembrane region" description="Helical" evidence="4">
    <location>
        <begin position="89"/>
        <end position="109"/>
    </location>
</feature>
<name>A0A7W3MZU1_9ACTN</name>
<evidence type="ECO:0000313" key="7">
    <source>
        <dbReference type="Proteomes" id="UP000539313"/>
    </source>
</evidence>
<accession>A0A7W3MZU1</accession>
<evidence type="ECO:0000256" key="1">
    <source>
        <dbReference type="ARBA" id="ARBA00023015"/>
    </source>
</evidence>
<evidence type="ECO:0000256" key="4">
    <source>
        <dbReference type="SAM" id="Phobius"/>
    </source>
</evidence>
<proteinExistence type="predicted"/>
<keyword evidence="4" id="KW-0812">Transmembrane</keyword>
<keyword evidence="1" id="KW-0805">Transcription regulation</keyword>
<gene>
    <name evidence="6" type="ORF">HNR21_003795</name>
</gene>
<evidence type="ECO:0000259" key="5">
    <source>
        <dbReference type="Pfam" id="PF13490"/>
    </source>
</evidence>
<dbReference type="Gene3D" id="1.10.10.1320">
    <property type="entry name" value="Anti-sigma factor, zinc-finger domain"/>
    <property type="match status" value="1"/>
</dbReference>
<protein>
    <recommendedName>
        <fullName evidence="5">Putative zinc-finger domain-containing protein</fullName>
    </recommendedName>
</protein>
<dbReference type="Proteomes" id="UP000539313">
    <property type="component" value="Unassembled WGS sequence"/>
</dbReference>
<keyword evidence="4" id="KW-1133">Transmembrane helix</keyword>
<dbReference type="Pfam" id="PF13490">
    <property type="entry name" value="zf-HC2"/>
    <property type="match status" value="1"/>
</dbReference>
<keyword evidence="2" id="KW-0804">Transcription</keyword>
<keyword evidence="4" id="KW-0472">Membrane</keyword>
<dbReference type="InterPro" id="IPR027383">
    <property type="entry name" value="Znf_put"/>
</dbReference>
<evidence type="ECO:0000313" key="6">
    <source>
        <dbReference type="EMBL" id="MBA9004913.1"/>
    </source>
</evidence>
<dbReference type="EMBL" id="JACJII010000001">
    <property type="protein sequence ID" value="MBA9004913.1"/>
    <property type="molecule type" value="Genomic_DNA"/>
</dbReference>
<dbReference type="InterPro" id="IPR041916">
    <property type="entry name" value="Anti_sigma_zinc_sf"/>
</dbReference>
<feature type="region of interest" description="Disordered" evidence="3">
    <location>
        <begin position="111"/>
        <end position="145"/>
    </location>
</feature>
<dbReference type="RefSeq" id="WP_182706230.1">
    <property type="nucleotide sequence ID" value="NZ_JACJII010000001.1"/>
</dbReference>
<dbReference type="AlphaFoldDB" id="A0A7W3MZU1"/>
<sequence>MSTTPHIDVGAYALGLLEEPDRQSFEAHLATCVRCHAELAELRAVAACLDGMPLIEALPQDPATDAAIVTDMVQRRAALTRRRRRSRTLLSAAAAAVLVAAGTALGVAADPDSRPAGQVAASQPAGPQQLLASGERRTATDPDTGVSGEIAWEAKAWGARVALRLGRVRGPLECRLVAVTADGRARTVTGWAVPAKGYGVSDQPAPLTIEGGVAVRPEQIDRFEVRTDDDRTLLVLPVHS</sequence>
<organism evidence="6 7">
    <name type="scientific">Thermomonospora cellulosilytica</name>
    <dbReference type="NCBI Taxonomy" id="1411118"/>
    <lineage>
        <taxon>Bacteria</taxon>
        <taxon>Bacillati</taxon>
        <taxon>Actinomycetota</taxon>
        <taxon>Actinomycetes</taxon>
        <taxon>Streptosporangiales</taxon>
        <taxon>Thermomonosporaceae</taxon>
        <taxon>Thermomonospora</taxon>
    </lineage>
</organism>
<evidence type="ECO:0000256" key="2">
    <source>
        <dbReference type="ARBA" id="ARBA00023163"/>
    </source>
</evidence>
<reference evidence="6 7" key="1">
    <citation type="submission" date="2020-08" db="EMBL/GenBank/DDBJ databases">
        <title>Sequencing the genomes of 1000 actinobacteria strains.</title>
        <authorList>
            <person name="Klenk H.-P."/>
        </authorList>
    </citation>
    <scope>NUCLEOTIDE SEQUENCE [LARGE SCALE GENOMIC DNA]</scope>
    <source>
        <strain evidence="6 7">DSM 45823</strain>
    </source>
</reference>
<keyword evidence="7" id="KW-1185">Reference proteome</keyword>
<comment type="caution">
    <text evidence="6">The sequence shown here is derived from an EMBL/GenBank/DDBJ whole genome shotgun (WGS) entry which is preliminary data.</text>
</comment>
<evidence type="ECO:0000256" key="3">
    <source>
        <dbReference type="SAM" id="MobiDB-lite"/>
    </source>
</evidence>
<feature type="domain" description="Putative zinc-finger" evidence="5">
    <location>
        <begin position="9"/>
        <end position="36"/>
    </location>
</feature>